<feature type="transmembrane region" description="Helical" evidence="5">
    <location>
        <begin position="194"/>
        <end position="218"/>
    </location>
</feature>
<keyword evidence="2 5" id="KW-0812">Transmembrane</keyword>
<dbReference type="GO" id="GO:0022857">
    <property type="term" value="F:transmembrane transporter activity"/>
    <property type="evidence" value="ECO:0007669"/>
    <property type="project" value="InterPro"/>
</dbReference>
<name>A0A9N9WQY5_9DIPT</name>
<feature type="transmembrane region" description="Helical" evidence="5">
    <location>
        <begin position="170"/>
        <end position="188"/>
    </location>
</feature>
<keyword evidence="8" id="KW-1185">Reference proteome</keyword>
<evidence type="ECO:0000256" key="1">
    <source>
        <dbReference type="ARBA" id="ARBA00004141"/>
    </source>
</evidence>
<proteinExistence type="predicted"/>
<dbReference type="CDD" id="cd17317">
    <property type="entry name" value="MFS_SLC22"/>
    <property type="match status" value="1"/>
</dbReference>
<feature type="transmembrane region" description="Helical" evidence="5">
    <location>
        <begin position="20"/>
        <end position="40"/>
    </location>
</feature>
<dbReference type="AlphaFoldDB" id="A0A9N9WQY5"/>
<dbReference type="PANTHER" id="PTHR24064">
    <property type="entry name" value="SOLUTE CARRIER FAMILY 22 MEMBER"/>
    <property type="match status" value="1"/>
</dbReference>
<evidence type="ECO:0000259" key="6">
    <source>
        <dbReference type="PROSITE" id="PS50850"/>
    </source>
</evidence>
<dbReference type="Proteomes" id="UP001153620">
    <property type="component" value="Chromosome 2"/>
</dbReference>
<feature type="transmembrane region" description="Helical" evidence="5">
    <location>
        <begin position="494"/>
        <end position="517"/>
    </location>
</feature>
<dbReference type="Gene3D" id="1.20.1250.20">
    <property type="entry name" value="MFS general substrate transporter like domains"/>
    <property type="match status" value="1"/>
</dbReference>
<evidence type="ECO:0000313" key="7">
    <source>
        <dbReference type="EMBL" id="CAG9805519.1"/>
    </source>
</evidence>
<feature type="transmembrane region" description="Helical" evidence="5">
    <location>
        <begin position="409"/>
        <end position="428"/>
    </location>
</feature>
<feature type="transmembrane region" description="Helical" evidence="5">
    <location>
        <begin position="230"/>
        <end position="250"/>
    </location>
</feature>
<evidence type="ECO:0000313" key="8">
    <source>
        <dbReference type="Proteomes" id="UP001153620"/>
    </source>
</evidence>
<dbReference type="EMBL" id="OU895878">
    <property type="protein sequence ID" value="CAG9805519.1"/>
    <property type="molecule type" value="Genomic_DNA"/>
</dbReference>
<accession>A0A9N9WQY5</accession>
<dbReference type="GO" id="GO:0016020">
    <property type="term" value="C:membrane"/>
    <property type="evidence" value="ECO:0007669"/>
    <property type="project" value="UniProtKB-SubCell"/>
</dbReference>
<dbReference type="OrthoDB" id="3936150at2759"/>
<comment type="subcellular location">
    <subcellularLocation>
        <location evidence="1">Membrane</location>
        <topology evidence="1">Multi-pass membrane protein</topology>
    </subcellularLocation>
</comment>
<feature type="transmembrane region" description="Helical" evidence="5">
    <location>
        <begin position="348"/>
        <end position="374"/>
    </location>
</feature>
<keyword evidence="4 5" id="KW-0472">Membrane</keyword>
<gene>
    <name evidence="7" type="ORF">CHIRRI_LOCUS8391</name>
</gene>
<evidence type="ECO:0000256" key="3">
    <source>
        <dbReference type="ARBA" id="ARBA00022989"/>
    </source>
</evidence>
<dbReference type="InterPro" id="IPR020846">
    <property type="entry name" value="MFS_dom"/>
</dbReference>
<protein>
    <recommendedName>
        <fullName evidence="6">Major facilitator superfamily (MFS) profile domain-containing protein</fullName>
    </recommendedName>
</protein>
<dbReference type="PROSITE" id="PS50850">
    <property type="entry name" value="MFS"/>
    <property type="match status" value="1"/>
</dbReference>
<evidence type="ECO:0000256" key="5">
    <source>
        <dbReference type="SAM" id="Phobius"/>
    </source>
</evidence>
<feature type="transmembrane region" description="Helical" evidence="5">
    <location>
        <begin position="141"/>
        <end position="163"/>
    </location>
</feature>
<keyword evidence="3 5" id="KW-1133">Transmembrane helix</keyword>
<feature type="transmembrane region" description="Helical" evidence="5">
    <location>
        <begin position="256"/>
        <end position="275"/>
    </location>
</feature>
<reference evidence="7" key="2">
    <citation type="submission" date="2022-10" db="EMBL/GenBank/DDBJ databases">
        <authorList>
            <consortium name="ENA_rothamsted_submissions"/>
            <consortium name="culmorum"/>
            <person name="King R."/>
        </authorList>
    </citation>
    <scope>NUCLEOTIDE SEQUENCE</scope>
</reference>
<dbReference type="Pfam" id="PF00083">
    <property type="entry name" value="Sugar_tr"/>
    <property type="match status" value="1"/>
</dbReference>
<dbReference type="InterPro" id="IPR036259">
    <property type="entry name" value="MFS_trans_sf"/>
</dbReference>
<evidence type="ECO:0000256" key="2">
    <source>
        <dbReference type="ARBA" id="ARBA00022692"/>
    </source>
</evidence>
<organism evidence="7 8">
    <name type="scientific">Chironomus riparius</name>
    <dbReference type="NCBI Taxonomy" id="315576"/>
    <lineage>
        <taxon>Eukaryota</taxon>
        <taxon>Metazoa</taxon>
        <taxon>Ecdysozoa</taxon>
        <taxon>Arthropoda</taxon>
        <taxon>Hexapoda</taxon>
        <taxon>Insecta</taxon>
        <taxon>Pterygota</taxon>
        <taxon>Neoptera</taxon>
        <taxon>Endopterygota</taxon>
        <taxon>Diptera</taxon>
        <taxon>Nematocera</taxon>
        <taxon>Chironomoidea</taxon>
        <taxon>Chironomidae</taxon>
        <taxon>Chironominae</taxon>
        <taxon>Chironomus</taxon>
    </lineage>
</organism>
<dbReference type="SUPFAM" id="SSF103473">
    <property type="entry name" value="MFS general substrate transporter"/>
    <property type="match status" value="1"/>
</dbReference>
<feature type="transmembrane region" description="Helical" evidence="5">
    <location>
        <begin position="469"/>
        <end position="488"/>
    </location>
</feature>
<feature type="domain" description="Major facilitator superfamily (MFS) profile" evidence="6">
    <location>
        <begin position="99"/>
        <end position="522"/>
    </location>
</feature>
<evidence type="ECO:0000256" key="4">
    <source>
        <dbReference type="ARBA" id="ARBA00023136"/>
    </source>
</evidence>
<reference evidence="7" key="1">
    <citation type="submission" date="2022-01" db="EMBL/GenBank/DDBJ databases">
        <authorList>
            <person name="King R."/>
        </authorList>
    </citation>
    <scope>NUCLEOTIDE SEQUENCE</scope>
</reference>
<sequence>MDHDAVLKELSFGKYQVKILLLIFFPVLFAAANTVTYIFIARAPPYRCFVDQCEQFENAKYDQDWLQHAVPGSISNGKFEPDGCFKYNFNDTGLITNNTCVANLFGKNKTKCNKWIFDENEVTMINDWPSEMTCNENEWKLALIGTSNFAGVMVGSAVFGFIADSYGRRASFISSLVFMSLTGIGQALSPSYAMLMIFTLLNAAGSIGVYYSTFVLIIEMLDKEKREISSVFINYSWAVGAVMAGAIVYFDSNWRHLTLWIAAPPIIFIFEYWFVPESLRWLISKKSYGQAYIIVQKAAKDNKKELSASFINQFETQNGCKASEVQESQILEHRSNTNYLELLRSKKLLIRVLVLCFIWSTNTLVFYGLSLYSISLSGNIYFNFIFGSLIEIPGTTIAWISMNKIGRRYPLVISFLICGIGSIFGAFVDAEVVWLQVFSFLISKMAISTTFTIACVYTAEMMPTNTRSGCIGAFSTISRLSSLLAPFVPLLKNYYSFLPLLVFGSFPLAAGCLSLLLPETLGSSLPDTIIEAENIGK</sequence>
<feature type="transmembrane region" description="Helical" evidence="5">
    <location>
        <begin position="380"/>
        <end position="402"/>
    </location>
</feature>
<dbReference type="InterPro" id="IPR005828">
    <property type="entry name" value="MFS_sugar_transport-like"/>
</dbReference>
<feature type="transmembrane region" description="Helical" evidence="5">
    <location>
        <begin position="434"/>
        <end position="457"/>
    </location>
</feature>